<keyword evidence="8" id="KW-1185">Reference proteome</keyword>
<organism evidence="7 8">
    <name type="scientific">Brooklawnia propionicigenes</name>
    <dbReference type="NCBI Taxonomy" id="3041175"/>
    <lineage>
        <taxon>Bacteria</taxon>
        <taxon>Bacillati</taxon>
        <taxon>Actinomycetota</taxon>
        <taxon>Actinomycetes</taxon>
        <taxon>Propionibacteriales</taxon>
        <taxon>Propionibacteriaceae</taxon>
        <taxon>Brooklawnia</taxon>
    </lineage>
</organism>
<evidence type="ECO:0000256" key="5">
    <source>
        <dbReference type="ARBA" id="ARBA00023136"/>
    </source>
</evidence>
<dbReference type="GO" id="GO:0005886">
    <property type="term" value="C:plasma membrane"/>
    <property type="evidence" value="ECO:0007669"/>
    <property type="project" value="UniProtKB-SubCell"/>
</dbReference>
<dbReference type="AlphaFoldDB" id="A0AAN0KDV4"/>
<feature type="transmembrane region" description="Helical" evidence="6">
    <location>
        <begin position="174"/>
        <end position="194"/>
    </location>
</feature>
<keyword evidence="3 6" id="KW-0812">Transmembrane</keyword>
<dbReference type="PANTHER" id="PTHR30086">
    <property type="entry name" value="ARGININE EXPORTER PROTEIN ARGO"/>
    <property type="match status" value="1"/>
</dbReference>
<reference evidence="7" key="1">
    <citation type="journal article" date="2024" name="Int. J. Syst. Evol. Microbiol.">
        <title>Brooklawnia propionicigenes sp. nov., a facultatively anaerobic, propionate-producing bacterium isolated from a methanogenic reactor treating waste from cattle farms.</title>
        <authorList>
            <person name="Akita Y."/>
            <person name="Ueki A."/>
            <person name="Tonouchi A."/>
            <person name="Sugawara Y."/>
            <person name="Honma S."/>
            <person name="Kaku N."/>
            <person name="Ueki K."/>
        </authorList>
    </citation>
    <scope>NUCLEOTIDE SEQUENCE</scope>
    <source>
        <strain evidence="7">SH051</strain>
    </source>
</reference>
<feature type="transmembrane region" description="Helical" evidence="6">
    <location>
        <begin position="37"/>
        <end position="60"/>
    </location>
</feature>
<feature type="transmembrane region" description="Helical" evidence="6">
    <location>
        <begin position="66"/>
        <end position="87"/>
    </location>
</feature>
<dbReference type="Pfam" id="PF01810">
    <property type="entry name" value="LysE"/>
    <property type="match status" value="1"/>
</dbReference>
<evidence type="ECO:0000256" key="3">
    <source>
        <dbReference type="ARBA" id="ARBA00022692"/>
    </source>
</evidence>
<gene>
    <name evidence="7" type="ORF">brsh051_14300</name>
</gene>
<evidence type="ECO:0000256" key="4">
    <source>
        <dbReference type="ARBA" id="ARBA00022989"/>
    </source>
</evidence>
<evidence type="ECO:0000256" key="2">
    <source>
        <dbReference type="ARBA" id="ARBA00022475"/>
    </source>
</evidence>
<evidence type="ECO:0000256" key="1">
    <source>
        <dbReference type="ARBA" id="ARBA00004651"/>
    </source>
</evidence>
<keyword evidence="5 6" id="KW-0472">Membrane</keyword>
<dbReference type="GO" id="GO:0015171">
    <property type="term" value="F:amino acid transmembrane transporter activity"/>
    <property type="evidence" value="ECO:0007669"/>
    <property type="project" value="TreeGrafter"/>
</dbReference>
<comment type="subcellular location">
    <subcellularLocation>
        <location evidence="1">Cell membrane</location>
        <topology evidence="1">Multi-pass membrane protein</topology>
    </subcellularLocation>
</comment>
<feature type="transmembrane region" description="Helical" evidence="6">
    <location>
        <begin position="141"/>
        <end position="162"/>
    </location>
</feature>
<protein>
    <submittedName>
        <fullName evidence="7">LysE/ArgO family amino acid transporter</fullName>
    </submittedName>
</protein>
<name>A0AAN0KDV4_9ACTN</name>
<sequence>MTATIAGMLAGFSLIIAIGAQNAFVLRQGIRREHVGVVVSICAACDFVLIIAGTLGVGALVTAHPVVLTVFKWAGAAYLLWFAFTSFRSAMHPQALEMRESSPSRSIVLSALAITLLNPHVYLDTVVMLGNLANQHGPDRWWFTLGACLASLIWFPALGYGARALAGPLGRPGVWRLIDLVIGMVMIAIAIRLITL</sequence>
<keyword evidence="4 6" id="KW-1133">Transmembrane helix</keyword>
<proteinExistence type="predicted"/>
<keyword evidence="2" id="KW-1003">Cell membrane</keyword>
<dbReference type="InterPro" id="IPR001123">
    <property type="entry name" value="LeuE-type"/>
</dbReference>
<dbReference type="EMBL" id="AP028056">
    <property type="protein sequence ID" value="BEH02149.1"/>
    <property type="molecule type" value="Genomic_DNA"/>
</dbReference>
<feature type="transmembrane region" description="Helical" evidence="6">
    <location>
        <begin position="107"/>
        <end position="129"/>
    </location>
</feature>
<dbReference type="KEGG" id="broo:brsh051_14300"/>
<feature type="transmembrane region" description="Helical" evidence="6">
    <location>
        <begin position="6"/>
        <end position="25"/>
    </location>
</feature>
<dbReference type="RefSeq" id="WP_286263511.1">
    <property type="nucleotide sequence ID" value="NZ_AP028056.1"/>
</dbReference>
<dbReference type="Proteomes" id="UP001431656">
    <property type="component" value="Chromosome"/>
</dbReference>
<accession>A0AAN0KDV4</accession>
<evidence type="ECO:0000256" key="6">
    <source>
        <dbReference type="SAM" id="Phobius"/>
    </source>
</evidence>
<evidence type="ECO:0000313" key="8">
    <source>
        <dbReference type="Proteomes" id="UP001431656"/>
    </source>
</evidence>
<evidence type="ECO:0000313" key="7">
    <source>
        <dbReference type="EMBL" id="BEH02149.1"/>
    </source>
</evidence>
<dbReference type="PANTHER" id="PTHR30086:SF20">
    <property type="entry name" value="ARGININE EXPORTER PROTEIN ARGO-RELATED"/>
    <property type="match status" value="1"/>
</dbReference>